<feature type="signal peptide" evidence="1">
    <location>
        <begin position="1"/>
        <end position="19"/>
    </location>
</feature>
<evidence type="ECO:0008006" key="4">
    <source>
        <dbReference type="Google" id="ProtNLM"/>
    </source>
</evidence>
<protein>
    <recommendedName>
        <fullName evidence="4">Ubiquitin 3 binding protein But2 C-terminal domain-containing protein</fullName>
    </recommendedName>
</protein>
<feature type="chain" id="PRO_5040409719" description="Ubiquitin 3 binding protein But2 C-terminal domain-containing protein" evidence="1">
    <location>
        <begin position="20"/>
        <end position="233"/>
    </location>
</feature>
<keyword evidence="3" id="KW-1185">Reference proteome</keyword>
<accession>A0A9P4LL22</accession>
<dbReference type="OrthoDB" id="3772810at2759"/>
<organism evidence="2 3">
    <name type="scientific">Setomelanomma holmii</name>
    <dbReference type="NCBI Taxonomy" id="210430"/>
    <lineage>
        <taxon>Eukaryota</taxon>
        <taxon>Fungi</taxon>
        <taxon>Dikarya</taxon>
        <taxon>Ascomycota</taxon>
        <taxon>Pezizomycotina</taxon>
        <taxon>Dothideomycetes</taxon>
        <taxon>Pleosporomycetidae</taxon>
        <taxon>Pleosporales</taxon>
        <taxon>Pleosporineae</taxon>
        <taxon>Phaeosphaeriaceae</taxon>
        <taxon>Setomelanomma</taxon>
    </lineage>
</organism>
<comment type="caution">
    <text evidence="2">The sequence shown here is derived from an EMBL/GenBank/DDBJ whole genome shotgun (WGS) entry which is preliminary data.</text>
</comment>
<proteinExistence type="predicted"/>
<keyword evidence="1" id="KW-0732">Signal</keyword>
<name>A0A9P4LL22_9PLEO</name>
<evidence type="ECO:0000313" key="3">
    <source>
        <dbReference type="Proteomes" id="UP000799777"/>
    </source>
</evidence>
<dbReference type="AlphaFoldDB" id="A0A9P4LL22"/>
<evidence type="ECO:0000313" key="2">
    <source>
        <dbReference type="EMBL" id="KAF2027569.1"/>
    </source>
</evidence>
<gene>
    <name evidence="2" type="ORF">EK21DRAFT_102413</name>
</gene>
<dbReference type="EMBL" id="ML978224">
    <property type="protein sequence ID" value="KAF2027569.1"/>
    <property type="molecule type" value="Genomic_DNA"/>
</dbReference>
<sequence>MLIGINPFLAALFIPSSLTFPYPFTNTTSPGNHTSHNATLLPPTNNTAPIEYHCEYTYPSDLTVVNSRYPDYNQSHLHEANQLFMLRREIIDMGEIATRVQFSSLPSNTTNTTCRLEFILPRPDLQVISGFNPTFNVYQVERDTNGVATWQTYEGNTGTALLFGQVNGESEALDRTRSVGGVAAVGETKCNDTLTFQMGMAYNARDSVPNYWEFVNVAPPGFPMQGFRMVYGC</sequence>
<evidence type="ECO:0000256" key="1">
    <source>
        <dbReference type="SAM" id="SignalP"/>
    </source>
</evidence>
<dbReference type="Proteomes" id="UP000799777">
    <property type="component" value="Unassembled WGS sequence"/>
</dbReference>
<reference evidence="2" key="1">
    <citation type="journal article" date="2020" name="Stud. Mycol.">
        <title>101 Dothideomycetes genomes: a test case for predicting lifestyles and emergence of pathogens.</title>
        <authorList>
            <person name="Haridas S."/>
            <person name="Albert R."/>
            <person name="Binder M."/>
            <person name="Bloem J."/>
            <person name="Labutti K."/>
            <person name="Salamov A."/>
            <person name="Andreopoulos B."/>
            <person name="Baker S."/>
            <person name="Barry K."/>
            <person name="Bills G."/>
            <person name="Bluhm B."/>
            <person name="Cannon C."/>
            <person name="Castanera R."/>
            <person name="Culley D."/>
            <person name="Daum C."/>
            <person name="Ezra D."/>
            <person name="Gonzalez J."/>
            <person name="Henrissat B."/>
            <person name="Kuo A."/>
            <person name="Liang C."/>
            <person name="Lipzen A."/>
            <person name="Lutzoni F."/>
            <person name="Magnuson J."/>
            <person name="Mondo S."/>
            <person name="Nolan M."/>
            <person name="Ohm R."/>
            <person name="Pangilinan J."/>
            <person name="Park H.-J."/>
            <person name="Ramirez L."/>
            <person name="Alfaro M."/>
            <person name="Sun H."/>
            <person name="Tritt A."/>
            <person name="Yoshinaga Y."/>
            <person name="Zwiers L.-H."/>
            <person name="Turgeon B."/>
            <person name="Goodwin S."/>
            <person name="Spatafora J."/>
            <person name="Crous P."/>
            <person name="Grigoriev I."/>
        </authorList>
    </citation>
    <scope>NUCLEOTIDE SEQUENCE</scope>
    <source>
        <strain evidence="2">CBS 110217</strain>
    </source>
</reference>